<accession>A0A3S5Y3D0</accession>
<organism evidence="2">
    <name type="scientific">Rhodococcus hoagii (strain 103S)</name>
    <name type="common">Rhodococcus equi</name>
    <dbReference type="NCBI Taxonomy" id="685727"/>
    <lineage>
        <taxon>Bacteria</taxon>
        <taxon>Bacillati</taxon>
        <taxon>Actinomycetota</taxon>
        <taxon>Actinomycetes</taxon>
        <taxon>Mycobacteriales</taxon>
        <taxon>Nocardiaceae</taxon>
        <taxon>Prescottella</taxon>
    </lineage>
</organism>
<sequence>MTLAKHGMHNPDEPESPAVISNPIPWIGRLWRTRQSAIPTLRPNATHDAPATALRHILSTGVLCSHRVLPVTAIITRTVQQVEHACGLVTTRNRGSGPDPPRTRHD</sequence>
<evidence type="ECO:0000313" key="3">
    <source>
        <dbReference type="Proteomes" id="UP000006892"/>
    </source>
</evidence>
<proteinExistence type="predicted"/>
<feature type="region of interest" description="Disordered" evidence="1">
    <location>
        <begin position="1"/>
        <end position="21"/>
    </location>
</feature>
<evidence type="ECO:0000256" key="1">
    <source>
        <dbReference type="SAM" id="MobiDB-lite"/>
    </source>
</evidence>
<protein>
    <submittedName>
        <fullName evidence="2">Uncharacterized protein</fullName>
    </submittedName>
</protein>
<dbReference type="EMBL" id="FN563149">
    <property type="protein sequence ID" value="CBH47062.1"/>
    <property type="molecule type" value="Genomic_DNA"/>
</dbReference>
<dbReference type="Proteomes" id="UP001154400">
    <property type="component" value="Chromosome"/>
</dbReference>
<evidence type="ECO:0000313" key="2">
    <source>
        <dbReference type="EMBL" id="CBH47062.1"/>
    </source>
</evidence>
<reference evidence="2" key="1">
    <citation type="journal article" date="2010" name="PLoS Genet.">
        <title>The genome of a pathogenic rhodococcus: cooptive virulence underpinned by key gene acquisitions.</title>
        <authorList>
            <person name="Letek M."/>
            <person name="Gonzalez P."/>
            <person name="Macarthur I."/>
            <person name="Rodriguez H."/>
            <person name="Freeman T.C."/>
            <person name="Valero-Rello A."/>
            <person name="Blanco M."/>
            <person name="Buckley T."/>
            <person name="Cherevach I."/>
            <person name="Fahey R."/>
            <person name="Hapeshi A."/>
            <person name="Holdstock J."/>
            <person name="Leadon D."/>
            <person name="Navas J."/>
            <person name="Ocampo A."/>
            <person name="Quail M.A."/>
            <person name="Sanders M."/>
            <person name="Scortti M.M."/>
            <person name="Prescott J.F."/>
            <person name="Fogarty U."/>
            <person name="Meijer W.G."/>
            <person name="Parkhill J."/>
            <person name="Bentley S.D."/>
            <person name="Vazquez-Boland J.A."/>
        </authorList>
    </citation>
    <scope>NUCLEOTIDE SEQUENCE [LARGE SCALE GENOMIC DNA]</scope>
    <source>
        <strain evidence="2 3">103S</strain>
    </source>
</reference>
<dbReference type="KEGG" id="req:REQ_09570"/>
<gene>
    <name evidence="2" type="ordered locus">REQ_09570</name>
</gene>
<name>A0A3S5Y3D0_RHOH1</name>
<dbReference type="AlphaFoldDB" id="A0A3S5Y3D0"/>